<dbReference type="GO" id="GO:0000150">
    <property type="term" value="F:DNA strand exchange activity"/>
    <property type="evidence" value="ECO:0007669"/>
    <property type="project" value="InterPro"/>
</dbReference>
<accession>A0A651PFT0</accession>
<feature type="domain" description="Recombinase" evidence="1">
    <location>
        <begin position="10"/>
        <end position="81"/>
    </location>
</feature>
<protein>
    <submittedName>
        <fullName evidence="2">Recombinase</fullName>
    </submittedName>
</protein>
<keyword evidence="3" id="KW-1185">Reference proteome</keyword>
<evidence type="ECO:0000259" key="1">
    <source>
        <dbReference type="Pfam" id="PF07508"/>
    </source>
</evidence>
<comment type="caution">
    <text evidence="2">The sequence shown here is derived from an EMBL/GenBank/DDBJ whole genome shotgun (WGS) entry which is preliminary data.</text>
</comment>
<proteinExistence type="predicted"/>
<organism evidence="2 3">
    <name type="scientific">Trebonia kvetii</name>
    <dbReference type="NCBI Taxonomy" id="2480626"/>
    <lineage>
        <taxon>Bacteria</taxon>
        <taxon>Bacillati</taxon>
        <taxon>Actinomycetota</taxon>
        <taxon>Actinomycetes</taxon>
        <taxon>Streptosporangiales</taxon>
        <taxon>Treboniaceae</taxon>
        <taxon>Trebonia</taxon>
    </lineage>
</organism>
<reference evidence="2 3" key="1">
    <citation type="submission" date="2018-11" db="EMBL/GenBank/DDBJ databases">
        <title>Trebonia kvetii gen.nov., sp.nov., a novel acidophilic actinobacterium, and proposal of the new actinobacterial family Treboniaceae fam. nov.</title>
        <authorList>
            <person name="Rapoport D."/>
            <person name="Sagova-Mareckova M."/>
            <person name="Sedlacek I."/>
            <person name="Provaznik J."/>
            <person name="Kralova S."/>
            <person name="Pavlinic D."/>
            <person name="Benes V."/>
            <person name="Kopecky J."/>
        </authorList>
    </citation>
    <scope>NUCLEOTIDE SEQUENCE [LARGE SCALE GENOMIC DNA]</scope>
    <source>
        <strain evidence="2 3">15Tr583</strain>
    </source>
</reference>
<dbReference type="RefSeq" id="WP_187366590.1">
    <property type="nucleotide sequence ID" value="NZ_RPFW01000086.1"/>
</dbReference>
<gene>
    <name evidence="2" type="ORF">EAS64_43070</name>
</gene>
<name>A0A651PFT0_9ACTN</name>
<dbReference type="Pfam" id="PF07508">
    <property type="entry name" value="Recombinase"/>
    <property type="match status" value="1"/>
</dbReference>
<evidence type="ECO:0000313" key="2">
    <source>
        <dbReference type="EMBL" id="TVY97414.1"/>
    </source>
</evidence>
<feature type="non-terminal residue" evidence="2">
    <location>
        <position position="85"/>
    </location>
</feature>
<dbReference type="GO" id="GO:0003677">
    <property type="term" value="F:DNA binding"/>
    <property type="evidence" value="ECO:0007669"/>
    <property type="project" value="InterPro"/>
</dbReference>
<dbReference type="InterPro" id="IPR011109">
    <property type="entry name" value="DNA_bind_recombinase_dom"/>
</dbReference>
<feature type="non-terminal residue" evidence="2">
    <location>
        <position position="1"/>
    </location>
</feature>
<dbReference type="Proteomes" id="UP000460272">
    <property type="component" value="Unassembled WGS sequence"/>
</dbReference>
<dbReference type="EMBL" id="RPFW01000086">
    <property type="protein sequence ID" value="TVY97414.1"/>
    <property type="molecule type" value="Genomic_DNA"/>
</dbReference>
<sequence>AGQLRWGRRTHARVLGVLKNPCYAGAYVHGRYTSRRTIEPDGTVRTGLLERPRAEWPVLIKDHHEGYVTWADYLAHEGRLAANQT</sequence>
<dbReference type="AlphaFoldDB" id="A0A651PFT0"/>
<evidence type="ECO:0000313" key="3">
    <source>
        <dbReference type="Proteomes" id="UP000460272"/>
    </source>
</evidence>